<organism evidence="2 3">
    <name type="scientific">Saccharibacillus kuerlensis</name>
    <dbReference type="NCBI Taxonomy" id="459527"/>
    <lineage>
        <taxon>Bacteria</taxon>
        <taxon>Bacillati</taxon>
        <taxon>Bacillota</taxon>
        <taxon>Bacilli</taxon>
        <taxon>Bacillales</taxon>
        <taxon>Paenibacillaceae</taxon>
        <taxon>Saccharibacillus</taxon>
    </lineage>
</organism>
<name>A0ABQ2L9G3_9BACL</name>
<evidence type="ECO:0000256" key="1">
    <source>
        <dbReference type="SAM" id="MobiDB-lite"/>
    </source>
</evidence>
<comment type="caution">
    <text evidence="2">The sequence shown here is derived from an EMBL/GenBank/DDBJ whole genome shotgun (WGS) entry which is preliminary data.</text>
</comment>
<evidence type="ECO:0000313" key="2">
    <source>
        <dbReference type="EMBL" id="GGO05562.1"/>
    </source>
</evidence>
<keyword evidence="3" id="KW-1185">Reference proteome</keyword>
<feature type="compositionally biased region" description="Basic and acidic residues" evidence="1">
    <location>
        <begin position="28"/>
        <end position="51"/>
    </location>
</feature>
<protein>
    <recommendedName>
        <fullName evidence="4">YpzG-like protein</fullName>
    </recommendedName>
</protein>
<evidence type="ECO:0008006" key="4">
    <source>
        <dbReference type="Google" id="ProtNLM"/>
    </source>
</evidence>
<dbReference type="Proteomes" id="UP000606653">
    <property type="component" value="Unassembled WGS sequence"/>
</dbReference>
<reference evidence="3" key="1">
    <citation type="journal article" date="2019" name="Int. J. Syst. Evol. Microbiol.">
        <title>The Global Catalogue of Microorganisms (GCM) 10K type strain sequencing project: providing services to taxonomists for standard genome sequencing and annotation.</title>
        <authorList>
            <consortium name="The Broad Institute Genomics Platform"/>
            <consortium name="The Broad Institute Genome Sequencing Center for Infectious Disease"/>
            <person name="Wu L."/>
            <person name="Ma J."/>
        </authorList>
    </citation>
    <scope>NUCLEOTIDE SEQUENCE [LARGE SCALE GENOMIC DNA]</scope>
    <source>
        <strain evidence="3">CGMCC 1.6964</strain>
    </source>
</reference>
<evidence type="ECO:0000313" key="3">
    <source>
        <dbReference type="Proteomes" id="UP000606653"/>
    </source>
</evidence>
<sequence>MNMSVHNLMAFHSQYFRPQPAVSAQKNADGDKEKSFHEILKEKMDRPTQKS</sequence>
<gene>
    <name evidence="2" type="ORF">GCM10010969_32110</name>
</gene>
<accession>A0ABQ2L9G3</accession>
<proteinExistence type="predicted"/>
<feature type="region of interest" description="Disordered" evidence="1">
    <location>
        <begin position="21"/>
        <end position="51"/>
    </location>
</feature>
<dbReference type="EMBL" id="BMLN01000010">
    <property type="protein sequence ID" value="GGO05562.1"/>
    <property type="molecule type" value="Genomic_DNA"/>
</dbReference>